<dbReference type="PANTHER" id="PTHR45527:SF1">
    <property type="entry name" value="FATTY ACID SYNTHASE"/>
    <property type="match status" value="1"/>
</dbReference>
<dbReference type="Gene3D" id="3.30.300.30">
    <property type="match status" value="1"/>
</dbReference>
<protein>
    <recommendedName>
        <fullName evidence="4">Carrier domain-containing protein</fullName>
    </recommendedName>
</protein>
<name>A0A5M3XW56_9ACTN</name>
<evidence type="ECO:0000313" key="6">
    <source>
        <dbReference type="Proteomes" id="UP000377595"/>
    </source>
</evidence>
<dbReference type="AlphaFoldDB" id="A0A5M3XW56"/>
<keyword evidence="6" id="KW-1185">Reference proteome</keyword>
<dbReference type="InterPro" id="IPR042099">
    <property type="entry name" value="ANL_N_sf"/>
</dbReference>
<evidence type="ECO:0000256" key="2">
    <source>
        <dbReference type="ARBA" id="ARBA00022450"/>
    </source>
</evidence>
<sequence length="1119" mass="118973">MTDADREEMIQRRLAGAGAGRRATIPRVPRGGPLPLSFGQRRLWVLDRIGPQGADYLVPTVMRMPPSLDPGLTRRAWEALVARHEVLRTRYVLVDEEPMQVVDEPGPIDFEFRELSTDDALLWAAEVSETPFALATQWPVRVRLARLPEGDHLLVVVLHHIACDAWSNGVLGEEFGTLYAAFAGGGEAELPPLPVQYADYAVWQRDRLTGDLRERILGYWREQLADLPRMRLPLDRPRPQARGGTGGTVPFRVPVPVAERLRELGKEHEATLFMVLLAAFQALLGRHCGTRDVVVGTAVCGRTRPEVDRMVGFLVNTLVIRSRWGHDASFAELVEIVRGSMLGALDNQDLPFERLVEELQAERDPSRMPLFDVMFGSQTDDSLRVDLDELAATQVVPDSPAAKFDLSCYVEDVTDGSLLGRLEFATAIFDRATIEGLAARYVRLLAMFAADQDTLVALADMQETGTILTGPPAVEAPLVLDSFEAQARATPDAVAIATGGVRLTYAELDARANGIAHLLRDRGAGPETVVGVRVPRGEHLMPALLGVWKAGAAYLPLDLATPPARLAHLLSNAGAHILLAAPGPDGEVPDGEVLGDTAPEDVVLGGVDVVRVDRLGGLPVTAPARASDPDQLAYVIFTSGSTGGPKGVLVSQRSLAGYIAVTAGYPHGSGEVPLFSSAAFDLVVPALFQPLMSGRTLRLLPEDLDLADLGKALAASAPYTFAKMTPAHLELLTHQLTAEQAAALTGLLVVAGQALPAELVRRWRELAPGTPLINSYGPTETTVSCFAHLVPPGEELVDGTVPIGLPMAGVTALILDAELRPVPDGVIGELHVGGPGLARGYLGRPGLTAERFIPAAGGGRLYRTGDLARRTATGEVEFHGRADDQVKIRGHRIEPGEIAAVLRAHPGVRDAVVVAHGQPGAPRLAGYAVPTAMTHAAASAAANAVSTNAVSTNAAAANAVNTNAAANAVTVADLVEHARRHLPEHMVPADVILVGAIPLTRNGKVDVTALPLPGAADAPAHQAPRTETEEIVAELWSRVSGIADPGVHDDFFAAGGDSITAIRLIGSVRDAFEVEISFRRFFEAPTVAGLAGAVEDAVRAEIEQMSHDELLAYHGEPGP</sequence>
<gene>
    <name evidence="5" type="ORF">Aple_072080</name>
</gene>
<dbReference type="InterPro" id="IPR025110">
    <property type="entry name" value="AMP-bd_C"/>
</dbReference>
<comment type="caution">
    <text evidence="5">The sequence shown here is derived from an EMBL/GenBank/DDBJ whole genome shotgun (WGS) entry which is preliminary data.</text>
</comment>
<dbReference type="OrthoDB" id="3802848at2"/>
<accession>A0A5M3XW56</accession>
<dbReference type="InterPro" id="IPR000873">
    <property type="entry name" value="AMP-dep_synth/lig_dom"/>
</dbReference>
<dbReference type="SUPFAM" id="SSF52777">
    <property type="entry name" value="CoA-dependent acyltransferases"/>
    <property type="match status" value="2"/>
</dbReference>
<dbReference type="GO" id="GO:0003824">
    <property type="term" value="F:catalytic activity"/>
    <property type="evidence" value="ECO:0007669"/>
    <property type="project" value="InterPro"/>
</dbReference>
<dbReference type="Gene3D" id="3.30.559.30">
    <property type="entry name" value="Nonribosomal peptide synthetase, condensation domain"/>
    <property type="match status" value="1"/>
</dbReference>
<dbReference type="GO" id="GO:0031177">
    <property type="term" value="F:phosphopantetheine binding"/>
    <property type="evidence" value="ECO:0007669"/>
    <property type="project" value="InterPro"/>
</dbReference>
<evidence type="ECO:0000256" key="3">
    <source>
        <dbReference type="ARBA" id="ARBA00022553"/>
    </source>
</evidence>
<proteinExistence type="predicted"/>
<dbReference type="InterPro" id="IPR009081">
    <property type="entry name" value="PP-bd_ACP"/>
</dbReference>
<dbReference type="GO" id="GO:0043041">
    <property type="term" value="P:amino acid activation for nonribosomal peptide biosynthetic process"/>
    <property type="evidence" value="ECO:0007669"/>
    <property type="project" value="TreeGrafter"/>
</dbReference>
<dbReference type="InterPro" id="IPR006162">
    <property type="entry name" value="Ppantetheine_attach_site"/>
</dbReference>
<dbReference type="InterPro" id="IPR023213">
    <property type="entry name" value="CAT-like_dom_sf"/>
</dbReference>
<dbReference type="InterPro" id="IPR036736">
    <property type="entry name" value="ACP-like_sf"/>
</dbReference>
<organism evidence="5 6">
    <name type="scientific">Acrocarpospora pleiomorpha</name>
    <dbReference type="NCBI Taxonomy" id="90975"/>
    <lineage>
        <taxon>Bacteria</taxon>
        <taxon>Bacillati</taxon>
        <taxon>Actinomycetota</taxon>
        <taxon>Actinomycetes</taxon>
        <taxon>Streptosporangiales</taxon>
        <taxon>Streptosporangiaceae</taxon>
        <taxon>Acrocarpospora</taxon>
    </lineage>
</organism>
<dbReference type="InterPro" id="IPR020845">
    <property type="entry name" value="AMP-binding_CS"/>
</dbReference>
<dbReference type="GO" id="GO:0072330">
    <property type="term" value="P:monocarboxylic acid biosynthetic process"/>
    <property type="evidence" value="ECO:0007669"/>
    <property type="project" value="UniProtKB-ARBA"/>
</dbReference>
<dbReference type="PROSITE" id="PS00455">
    <property type="entry name" value="AMP_BINDING"/>
    <property type="match status" value="1"/>
</dbReference>
<dbReference type="Gene3D" id="3.30.559.10">
    <property type="entry name" value="Chloramphenicol acetyltransferase-like domain"/>
    <property type="match status" value="1"/>
</dbReference>
<dbReference type="GO" id="GO:0044550">
    <property type="term" value="P:secondary metabolite biosynthetic process"/>
    <property type="evidence" value="ECO:0007669"/>
    <property type="project" value="TreeGrafter"/>
</dbReference>
<dbReference type="Pfam" id="PF00501">
    <property type="entry name" value="AMP-binding"/>
    <property type="match status" value="1"/>
</dbReference>
<feature type="domain" description="Carrier" evidence="4">
    <location>
        <begin position="1023"/>
        <end position="1098"/>
    </location>
</feature>
<keyword evidence="3" id="KW-0597">Phosphoprotein</keyword>
<dbReference type="PROSITE" id="PS00012">
    <property type="entry name" value="PHOSPHOPANTETHEINE"/>
    <property type="match status" value="1"/>
</dbReference>
<dbReference type="InterPro" id="IPR001242">
    <property type="entry name" value="Condensation_dom"/>
</dbReference>
<dbReference type="Pfam" id="PF13193">
    <property type="entry name" value="AMP-binding_C"/>
    <property type="match status" value="1"/>
</dbReference>
<reference evidence="5 6" key="1">
    <citation type="submission" date="2019-10" db="EMBL/GenBank/DDBJ databases">
        <title>Whole genome shotgun sequence of Acrocarpospora pleiomorpha NBRC 16267.</title>
        <authorList>
            <person name="Ichikawa N."/>
            <person name="Kimura A."/>
            <person name="Kitahashi Y."/>
            <person name="Komaki H."/>
            <person name="Oguchi A."/>
        </authorList>
    </citation>
    <scope>NUCLEOTIDE SEQUENCE [LARGE SCALE GENOMIC DNA]</scope>
    <source>
        <strain evidence="5 6">NBRC 16267</strain>
    </source>
</reference>
<dbReference type="Gene3D" id="1.10.1200.10">
    <property type="entry name" value="ACP-like"/>
    <property type="match status" value="1"/>
</dbReference>
<dbReference type="InterPro" id="IPR020806">
    <property type="entry name" value="PKS_PP-bd"/>
</dbReference>
<dbReference type="Pfam" id="PF00550">
    <property type="entry name" value="PP-binding"/>
    <property type="match status" value="1"/>
</dbReference>
<comment type="cofactor">
    <cofactor evidence="1">
        <name>pantetheine 4'-phosphate</name>
        <dbReference type="ChEBI" id="CHEBI:47942"/>
    </cofactor>
</comment>
<dbReference type="RefSeq" id="WP_155349159.1">
    <property type="nucleotide sequence ID" value="NZ_BAAAHM010000001.1"/>
</dbReference>
<evidence type="ECO:0000259" key="4">
    <source>
        <dbReference type="PROSITE" id="PS50075"/>
    </source>
</evidence>
<dbReference type="PANTHER" id="PTHR45527">
    <property type="entry name" value="NONRIBOSOMAL PEPTIDE SYNTHETASE"/>
    <property type="match status" value="1"/>
</dbReference>
<dbReference type="Pfam" id="PF00668">
    <property type="entry name" value="Condensation"/>
    <property type="match status" value="1"/>
</dbReference>
<dbReference type="PROSITE" id="PS50075">
    <property type="entry name" value="CARRIER"/>
    <property type="match status" value="1"/>
</dbReference>
<dbReference type="Proteomes" id="UP000377595">
    <property type="component" value="Unassembled WGS sequence"/>
</dbReference>
<evidence type="ECO:0000313" key="5">
    <source>
        <dbReference type="EMBL" id="GES24309.1"/>
    </source>
</evidence>
<dbReference type="GO" id="GO:0008610">
    <property type="term" value="P:lipid biosynthetic process"/>
    <property type="evidence" value="ECO:0007669"/>
    <property type="project" value="UniProtKB-ARBA"/>
</dbReference>
<dbReference type="SMART" id="SM00823">
    <property type="entry name" value="PKS_PP"/>
    <property type="match status" value="1"/>
</dbReference>
<dbReference type="SUPFAM" id="SSF56801">
    <property type="entry name" value="Acetyl-CoA synthetase-like"/>
    <property type="match status" value="1"/>
</dbReference>
<dbReference type="CDD" id="cd19531">
    <property type="entry name" value="LCL_NRPS-like"/>
    <property type="match status" value="1"/>
</dbReference>
<dbReference type="InterPro" id="IPR010071">
    <property type="entry name" value="AA_adenyl_dom"/>
</dbReference>
<evidence type="ECO:0000256" key="1">
    <source>
        <dbReference type="ARBA" id="ARBA00001957"/>
    </source>
</evidence>
<dbReference type="GO" id="GO:0005737">
    <property type="term" value="C:cytoplasm"/>
    <property type="evidence" value="ECO:0007669"/>
    <property type="project" value="TreeGrafter"/>
</dbReference>
<dbReference type="NCBIfam" id="TIGR01733">
    <property type="entry name" value="AA-adenyl-dom"/>
    <property type="match status" value="1"/>
</dbReference>
<dbReference type="FunFam" id="1.10.1200.10:FF:000016">
    <property type="entry name" value="Non-ribosomal peptide synthase"/>
    <property type="match status" value="1"/>
</dbReference>
<dbReference type="EMBL" id="BLAF01000050">
    <property type="protein sequence ID" value="GES24309.1"/>
    <property type="molecule type" value="Genomic_DNA"/>
</dbReference>
<keyword evidence="2" id="KW-0596">Phosphopantetheine</keyword>
<dbReference type="CDD" id="cd05930">
    <property type="entry name" value="A_NRPS"/>
    <property type="match status" value="1"/>
</dbReference>
<dbReference type="InterPro" id="IPR045851">
    <property type="entry name" value="AMP-bd_C_sf"/>
</dbReference>
<dbReference type="Gene3D" id="3.40.50.12780">
    <property type="entry name" value="N-terminal domain of ligase-like"/>
    <property type="match status" value="1"/>
</dbReference>
<dbReference type="SUPFAM" id="SSF47336">
    <property type="entry name" value="ACP-like"/>
    <property type="match status" value="1"/>
</dbReference>